<accession>A0A316Z332</accession>
<evidence type="ECO:0000256" key="2">
    <source>
        <dbReference type="ARBA" id="ARBA00022643"/>
    </source>
</evidence>
<dbReference type="AlphaFoldDB" id="A0A316Z332"/>
<reference evidence="6 7" key="1">
    <citation type="journal article" date="2018" name="Mol. Biol. Evol.">
        <title>Broad Genomic Sampling Reveals a Smut Pathogenic Ancestry of the Fungal Clade Ustilaginomycotina.</title>
        <authorList>
            <person name="Kijpornyongpan T."/>
            <person name="Mondo S.J."/>
            <person name="Barry K."/>
            <person name="Sandor L."/>
            <person name="Lee J."/>
            <person name="Lipzen A."/>
            <person name="Pangilinan J."/>
            <person name="LaButti K."/>
            <person name="Hainaut M."/>
            <person name="Henrissat B."/>
            <person name="Grigoriev I.V."/>
            <person name="Spatafora J.W."/>
            <person name="Aime M.C."/>
        </authorList>
    </citation>
    <scope>NUCLEOTIDE SEQUENCE [LARGE SCALE GENOMIC DNA]</scope>
    <source>
        <strain evidence="6 7">MCA 4186</strain>
    </source>
</reference>
<dbReference type="Proteomes" id="UP000245946">
    <property type="component" value="Unassembled WGS sequence"/>
</dbReference>
<dbReference type="STRING" id="58919.A0A316Z332"/>
<evidence type="ECO:0008006" key="8">
    <source>
        <dbReference type="Google" id="ProtNLM"/>
    </source>
</evidence>
<feature type="domain" description="PAC" evidence="5">
    <location>
        <begin position="54"/>
        <end position="95"/>
    </location>
</feature>
<dbReference type="GeneID" id="37267492"/>
<keyword evidence="1" id="KW-0285">Flavoprotein</keyword>
<dbReference type="InterPro" id="IPR035965">
    <property type="entry name" value="PAS-like_dom_sf"/>
</dbReference>
<sequence>LPDAPIVLASEGFSRMTGYPIEAIVGRNCRFLQGPSTANEPVQRIRDALNANKPVVELLLNYKLDGTPFFNLLSITPVRDSAGQVVYSVGGQVEV</sequence>
<dbReference type="Pfam" id="PF13426">
    <property type="entry name" value="PAS_9"/>
    <property type="match status" value="1"/>
</dbReference>
<feature type="domain" description="PAS" evidence="4">
    <location>
        <begin position="1"/>
        <end position="52"/>
    </location>
</feature>
<dbReference type="Gene3D" id="3.30.450.20">
    <property type="entry name" value="PAS domain"/>
    <property type="match status" value="1"/>
</dbReference>
<dbReference type="InterPro" id="IPR000700">
    <property type="entry name" value="PAS-assoc_C"/>
</dbReference>
<dbReference type="SUPFAM" id="SSF55785">
    <property type="entry name" value="PYP-like sensor domain (PAS domain)"/>
    <property type="match status" value="1"/>
</dbReference>
<evidence type="ECO:0000256" key="1">
    <source>
        <dbReference type="ARBA" id="ARBA00022630"/>
    </source>
</evidence>
<evidence type="ECO:0000313" key="7">
    <source>
        <dbReference type="Proteomes" id="UP000245946"/>
    </source>
</evidence>
<protein>
    <recommendedName>
        <fullName evidence="8">PAS domain-containing protein</fullName>
    </recommendedName>
</protein>
<organism evidence="6 7">
    <name type="scientific">Tilletiopsis washingtonensis</name>
    <dbReference type="NCBI Taxonomy" id="58919"/>
    <lineage>
        <taxon>Eukaryota</taxon>
        <taxon>Fungi</taxon>
        <taxon>Dikarya</taxon>
        <taxon>Basidiomycota</taxon>
        <taxon>Ustilaginomycotina</taxon>
        <taxon>Exobasidiomycetes</taxon>
        <taxon>Entylomatales</taxon>
        <taxon>Entylomatales incertae sedis</taxon>
        <taxon>Tilletiopsis</taxon>
    </lineage>
</organism>
<dbReference type="RefSeq" id="XP_025595647.1">
    <property type="nucleotide sequence ID" value="XM_025739946.1"/>
</dbReference>
<dbReference type="PROSITE" id="PS50112">
    <property type="entry name" value="PAS"/>
    <property type="match status" value="1"/>
</dbReference>
<dbReference type="NCBIfam" id="TIGR00229">
    <property type="entry name" value="sensory_box"/>
    <property type="match status" value="1"/>
</dbReference>
<evidence type="ECO:0000313" key="6">
    <source>
        <dbReference type="EMBL" id="PWN95368.1"/>
    </source>
</evidence>
<dbReference type="PROSITE" id="PS50113">
    <property type="entry name" value="PAC"/>
    <property type="match status" value="1"/>
</dbReference>
<evidence type="ECO:0000259" key="4">
    <source>
        <dbReference type="PROSITE" id="PS50112"/>
    </source>
</evidence>
<dbReference type="InterPro" id="IPR000014">
    <property type="entry name" value="PAS"/>
</dbReference>
<feature type="non-terminal residue" evidence="6">
    <location>
        <position position="95"/>
    </location>
</feature>
<keyword evidence="3" id="KW-0157">Chromophore</keyword>
<dbReference type="GO" id="GO:0005634">
    <property type="term" value="C:nucleus"/>
    <property type="evidence" value="ECO:0007669"/>
    <property type="project" value="TreeGrafter"/>
</dbReference>
<evidence type="ECO:0000256" key="3">
    <source>
        <dbReference type="ARBA" id="ARBA00022991"/>
    </source>
</evidence>
<keyword evidence="2" id="KW-0288">FMN</keyword>
<feature type="non-terminal residue" evidence="6">
    <location>
        <position position="1"/>
    </location>
</feature>
<gene>
    <name evidence="6" type="ORF">FA09DRAFT_289528</name>
</gene>
<dbReference type="PANTHER" id="PTHR47429">
    <property type="entry name" value="PROTEIN TWIN LOV 1"/>
    <property type="match status" value="1"/>
</dbReference>
<keyword evidence="7" id="KW-1185">Reference proteome</keyword>
<dbReference type="PANTHER" id="PTHR47429:SF2">
    <property type="entry name" value="PROTEIN TWIN LOV 1"/>
    <property type="match status" value="1"/>
</dbReference>
<name>A0A316Z332_9BASI</name>
<dbReference type="EMBL" id="KZ819305">
    <property type="protein sequence ID" value="PWN95368.1"/>
    <property type="molecule type" value="Genomic_DNA"/>
</dbReference>
<dbReference type="OrthoDB" id="447251at2759"/>
<evidence type="ECO:0000259" key="5">
    <source>
        <dbReference type="PROSITE" id="PS50113"/>
    </source>
</evidence>
<proteinExistence type="predicted"/>
<dbReference type="CDD" id="cd00130">
    <property type="entry name" value="PAS"/>
    <property type="match status" value="1"/>
</dbReference>